<dbReference type="GO" id="GO:0005788">
    <property type="term" value="C:endoplasmic reticulum lumen"/>
    <property type="evidence" value="ECO:0007669"/>
    <property type="project" value="UniProtKB-ARBA"/>
</dbReference>
<dbReference type="SUPFAM" id="SSF56672">
    <property type="entry name" value="DNA/RNA polymerases"/>
    <property type="match status" value="1"/>
</dbReference>
<evidence type="ECO:0000256" key="10">
    <source>
        <dbReference type="ARBA" id="ARBA00022559"/>
    </source>
</evidence>
<dbReference type="GO" id="GO:0031145">
    <property type="term" value="P:anaphase-promoting complex-dependent catabolic process"/>
    <property type="evidence" value="ECO:0007669"/>
    <property type="project" value="TreeGrafter"/>
</dbReference>
<dbReference type="InterPro" id="IPR037679">
    <property type="entry name" value="Apc5"/>
</dbReference>
<dbReference type="InterPro" id="IPR000477">
    <property type="entry name" value="RT_dom"/>
</dbReference>
<dbReference type="Pfam" id="PF00255">
    <property type="entry name" value="GSHPx"/>
    <property type="match status" value="1"/>
</dbReference>
<comment type="similarity">
    <text evidence="7">Belongs to the beta type-B retroviral polymerase family. HERV class-II K(HML-2) pol subfamily.</text>
</comment>
<evidence type="ECO:0000256" key="12">
    <source>
        <dbReference type="ARBA" id="ARBA00022737"/>
    </source>
</evidence>
<reference evidence="24" key="1">
    <citation type="submission" date="2023-06" db="EMBL/GenBank/DDBJ databases">
        <title>Male Hemibagrus guttatus genome.</title>
        <authorList>
            <person name="Bian C."/>
        </authorList>
    </citation>
    <scope>NUCLEOTIDE SEQUENCE</scope>
    <source>
        <strain evidence="24">Male_cb2023</strain>
        <tissue evidence="24">Muscle</tissue>
    </source>
</reference>
<evidence type="ECO:0000256" key="1">
    <source>
        <dbReference type="ARBA" id="ARBA00000217"/>
    </source>
</evidence>
<dbReference type="GO" id="GO:0005680">
    <property type="term" value="C:anaphase-promoting complex"/>
    <property type="evidence" value="ECO:0007669"/>
    <property type="project" value="InterPro"/>
</dbReference>
<dbReference type="CDD" id="cd16270">
    <property type="entry name" value="Apc5_N"/>
    <property type="match status" value="1"/>
</dbReference>
<dbReference type="SUPFAM" id="SSF56219">
    <property type="entry name" value="DNase I-like"/>
    <property type="match status" value="1"/>
</dbReference>
<keyword evidence="25" id="KW-1185">Reference proteome</keyword>
<dbReference type="CDD" id="cd01650">
    <property type="entry name" value="RT_nLTR_like"/>
    <property type="match status" value="1"/>
</dbReference>
<evidence type="ECO:0000256" key="4">
    <source>
        <dbReference type="ARBA" id="ARBA00004906"/>
    </source>
</evidence>
<dbReference type="PROSITE" id="PS51355">
    <property type="entry name" value="GLUTATHIONE_PEROXID_3"/>
    <property type="match status" value="1"/>
</dbReference>
<evidence type="ECO:0000256" key="2">
    <source>
        <dbReference type="ARBA" id="ARBA00004123"/>
    </source>
</evidence>
<evidence type="ECO:0000256" key="21">
    <source>
        <dbReference type="RuleBase" id="RU000499"/>
    </source>
</evidence>
<dbReference type="PANTHER" id="PTHR12830">
    <property type="entry name" value="ANAPHASE-PROMOTING COMPLEX SUBUNIT 5"/>
    <property type="match status" value="1"/>
</dbReference>
<comment type="caution">
    <text evidence="24">The sequence shown here is derived from an EMBL/GenBank/DDBJ whole genome shotgun (WGS) entry which is preliminary data.</text>
</comment>
<dbReference type="GO" id="GO:0045842">
    <property type="term" value="P:positive regulation of mitotic metaphase/anaphase transition"/>
    <property type="evidence" value="ECO:0007669"/>
    <property type="project" value="TreeGrafter"/>
</dbReference>
<protein>
    <recommendedName>
        <fullName evidence="21">Glutathione peroxidase</fullName>
    </recommendedName>
</protein>
<feature type="non-terminal residue" evidence="24">
    <location>
        <position position="1"/>
    </location>
</feature>
<dbReference type="InterPro" id="IPR000889">
    <property type="entry name" value="Glutathione_peroxidase"/>
</dbReference>
<evidence type="ECO:0000256" key="15">
    <source>
        <dbReference type="ARBA" id="ARBA00022803"/>
    </source>
</evidence>
<dbReference type="NCBIfam" id="TIGR02540">
    <property type="entry name" value="gpx7"/>
    <property type="match status" value="1"/>
</dbReference>
<keyword evidence="13" id="KW-0498">Mitosis</keyword>
<keyword evidence="14" id="KW-0833">Ubl conjugation pathway</keyword>
<comment type="subcellular location">
    <subcellularLocation>
        <location evidence="3">Cytoplasm</location>
        <location evidence="3">Cytoskeleton</location>
        <location evidence="3">Spindle</location>
    </subcellularLocation>
    <subcellularLocation>
        <location evidence="2">Nucleus</location>
    </subcellularLocation>
</comment>
<keyword evidence="17" id="KW-0206">Cytoskeleton</keyword>
<dbReference type="PRINTS" id="PR01011">
    <property type="entry name" value="GLUTPROXDASE"/>
</dbReference>
<evidence type="ECO:0000313" key="24">
    <source>
        <dbReference type="EMBL" id="KAK3540152.1"/>
    </source>
</evidence>
<dbReference type="SUPFAM" id="SSF52833">
    <property type="entry name" value="Thioredoxin-like"/>
    <property type="match status" value="1"/>
</dbReference>
<keyword evidence="18" id="KW-0539">Nucleus</keyword>
<dbReference type="CDD" id="cd00340">
    <property type="entry name" value="GSH_Peroxidase"/>
    <property type="match status" value="1"/>
</dbReference>
<proteinExistence type="inferred from homology"/>
<dbReference type="GO" id="GO:0004602">
    <property type="term" value="F:glutathione peroxidase activity"/>
    <property type="evidence" value="ECO:0007669"/>
    <property type="project" value="UniProtKB-EC"/>
</dbReference>
<evidence type="ECO:0000256" key="17">
    <source>
        <dbReference type="ARBA" id="ARBA00023212"/>
    </source>
</evidence>
<dbReference type="EMBL" id="JAUCMX010000007">
    <property type="protein sequence ID" value="KAK3540152.1"/>
    <property type="molecule type" value="Genomic_DNA"/>
</dbReference>
<evidence type="ECO:0000256" key="3">
    <source>
        <dbReference type="ARBA" id="ARBA00004186"/>
    </source>
</evidence>
<dbReference type="InterPro" id="IPR048968">
    <property type="entry name" value="Apc5_N"/>
</dbReference>
<evidence type="ECO:0000256" key="20">
    <source>
        <dbReference type="ARBA" id="ARBA00045696"/>
    </source>
</evidence>
<dbReference type="Pfam" id="PF03372">
    <property type="entry name" value="Exo_endo_phos"/>
    <property type="match status" value="1"/>
</dbReference>
<evidence type="ECO:0000313" key="25">
    <source>
        <dbReference type="Proteomes" id="UP001274896"/>
    </source>
</evidence>
<dbReference type="InterPro" id="IPR005135">
    <property type="entry name" value="Endo/exonuclease/phosphatase"/>
</dbReference>
<comment type="similarity">
    <text evidence="6">Belongs to the APC5 family.</text>
</comment>
<accession>A0AAE0R2V8</accession>
<feature type="coiled-coil region" evidence="22">
    <location>
        <begin position="321"/>
        <end position="355"/>
    </location>
</feature>
<dbReference type="GO" id="GO:0070979">
    <property type="term" value="P:protein K11-linked ubiquitination"/>
    <property type="evidence" value="ECO:0007669"/>
    <property type="project" value="TreeGrafter"/>
</dbReference>
<organism evidence="24 25">
    <name type="scientific">Hemibagrus guttatus</name>
    <dbReference type="NCBI Taxonomy" id="175788"/>
    <lineage>
        <taxon>Eukaryota</taxon>
        <taxon>Metazoa</taxon>
        <taxon>Chordata</taxon>
        <taxon>Craniata</taxon>
        <taxon>Vertebrata</taxon>
        <taxon>Euteleostomi</taxon>
        <taxon>Actinopterygii</taxon>
        <taxon>Neopterygii</taxon>
        <taxon>Teleostei</taxon>
        <taxon>Ostariophysi</taxon>
        <taxon>Siluriformes</taxon>
        <taxon>Bagridae</taxon>
        <taxon>Hemibagrus</taxon>
    </lineage>
</organism>
<gene>
    <name evidence="24" type="ORF">QTP70_027066</name>
</gene>
<dbReference type="Proteomes" id="UP001274896">
    <property type="component" value="Unassembled WGS sequence"/>
</dbReference>
<dbReference type="Gene3D" id="3.60.10.10">
    <property type="entry name" value="Endonuclease/exonuclease/phosphatase"/>
    <property type="match status" value="1"/>
</dbReference>
<feature type="domain" description="Reverse transcriptase" evidence="23">
    <location>
        <begin position="463"/>
        <end position="722"/>
    </location>
</feature>
<dbReference type="GO" id="GO:0051301">
    <property type="term" value="P:cell division"/>
    <property type="evidence" value="ECO:0007669"/>
    <property type="project" value="UniProtKB-KW"/>
</dbReference>
<keyword evidence="22" id="KW-0175">Coiled coil</keyword>
<evidence type="ECO:0000256" key="22">
    <source>
        <dbReference type="SAM" id="Coils"/>
    </source>
</evidence>
<dbReference type="InterPro" id="IPR043128">
    <property type="entry name" value="Rev_trsase/Diguanyl_cyclase"/>
</dbReference>
<dbReference type="InterPro" id="IPR013376">
    <property type="entry name" value="Glut_perox_Gpx7"/>
</dbReference>
<evidence type="ECO:0000256" key="18">
    <source>
        <dbReference type="ARBA" id="ARBA00023242"/>
    </source>
</evidence>
<dbReference type="InterPro" id="IPR036691">
    <property type="entry name" value="Endo/exonu/phosph_ase_sf"/>
</dbReference>
<dbReference type="Pfam" id="PF12862">
    <property type="entry name" value="ANAPC5"/>
    <property type="match status" value="1"/>
</dbReference>
<evidence type="ECO:0000256" key="8">
    <source>
        <dbReference type="ARBA" id="ARBA00022490"/>
    </source>
</evidence>
<evidence type="ECO:0000256" key="14">
    <source>
        <dbReference type="ARBA" id="ARBA00022786"/>
    </source>
</evidence>
<evidence type="ECO:0000256" key="11">
    <source>
        <dbReference type="ARBA" id="ARBA00022618"/>
    </source>
</evidence>
<comment type="pathway">
    <text evidence="4">Protein modification; protein ubiquitination.</text>
</comment>
<evidence type="ECO:0000256" key="9">
    <source>
        <dbReference type="ARBA" id="ARBA00022553"/>
    </source>
</evidence>
<dbReference type="Gene3D" id="3.40.30.10">
    <property type="entry name" value="Glutaredoxin"/>
    <property type="match status" value="1"/>
</dbReference>
<keyword evidence="16 21" id="KW-0560">Oxidoreductase</keyword>
<keyword evidence="11" id="KW-0132">Cell division</keyword>
<keyword evidence="10 21" id="KW-0575">Peroxidase</keyword>
<dbReference type="SUPFAM" id="SSF48452">
    <property type="entry name" value="TPR-like"/>
    <property type="match status" value="1"/>
</dbReference>
<keyword evidence="19" id="KW-0131">Cell cycle</keyword>
<dbReference type="GO" id="GO:0006979">
    <property type="term" value="P:response to oxidative stress"/>
    <property type="evidence" value="ECO:0007669"/>
    <property type="project" value="InterPro"/>
</dbReference>
<dbReference type="InterPro" id="IPR036249">
    <property type="entry name" value="Thioredoxin-like_sf"/>
</dbReference>
<evidence type="ECO:0000256" key="5">
    <source>
        <dbReference type="ARBA" id="ARBA00006926"/>
    </source>
</evidence>
<comment type="similarity">
    <text evidence="5 21">Belongs to the glutathione peroxidase family.</text>
</comment>
<dbReference type="InterPro" id="IPR011990">
    <property type="entry name" value="TPR-like_helical_dom_sf"/>
</dbReference>
<dbReference type="GO" id="GO:0005819">
    <property type="term" value="C:spindle"/>
    <property type="evidence" value="ECO:0007669"/>
    <property type="project" value="UniProtKB-SubCell"/>
</dbReference>
<dbReference type="GO" id="GO:0033554">
    <property type="term" value="P:cellular response to stress"/>
    <property type="evidence" value="ECO:0007669"/>
    <property type="project" value="UniProtKB-ARBA"/>
</dbReference>
<evidence type="ECO:0000256" key="13">
    <source>
        <dbReference type="ARBA" id="ARBA00022776"/>
    </source>
</evidence>
<dbReference type="InterPro" id="IPR026000">
    <property type="entry name" value="Apc5_dom"/>
</dbReference>
<keyword evidence="9" id="KW-0597">Phosphoprotein</keyword>
<evidence type="ECO:0000256" key="16">
    <source>
        <dbReference type="ARBA" id="ARBA00023002"/>
    </source>
</evidence>
<comment type="function">
    <text evidence="20">Component of the anaphase promoting complex/cyclosome (APC/C), a cell cycle-regulated E3 ubiquitin ligase that controls progression through mitosis and the G1 phase of the cell cycle. The APC/C complex acts by mediating ubiquitination and subsequent degradation of target proteins: it mainly mediates the formation of 'Lys-11'-linked polyubiquitin chains and, to a lower extent, the formation of 'Lys-48'- and 'Lys-63'-linked polyubiquitin chains. The APC/C complex catalyzes assembly of branched 'Lys-11'-/'Lys-48'-linked branched ubiquitin chains on target proteins.</text>
</comment>
<evidence type="ECO:0000259" key="23">
    <source>
        <dbReference type="PROSITE" id="PS50878"/>
    </source>
</evidence>
<evidence type="ECO:0000256" key="19">
    <source>
        <dbReference type="ARBA" id="ARBA00023306"/>
    </source>
</evidence>
<comment type="catalytic activity">
    <reaction evidence="1">
        <text>2 glutathione + H2O2 = glutathione disulfide + 2 H2O</text>
        <dbReference type="Rhea" id="RHEA:16833"/>
        <dbReference type="ChEBI" id="CHEBI:15377"/>
        <dbReference type="ChEBI" id="CHEBI:16240"/>
        <dbReference type="ChEBI" id="CHEBI:57925"/>
        <dbReference type="ChEBI" id="CHEBI:58297"/>
        <dbReference type="EC" id="1.11.1.9"/>
    </reaction>
</comment>
<keyword evidence="12" id="KW-0677">Repeat</keyword>
<dbReference type="Gene3D" id="3.30.70.270">
    <property type="match status" value="1"/>
</dbReference>
<keyword evidence="8" id="KW-0963">Cytoplasm</keyword>
<sequence length="1705" mass="196164">KGRELADMMERRKVDILCVQETRWKGSKARSIGAGFKLFYYGVDSKRNGIGVVLKEEFVRNVLEVKRVSDRVMSLKLEIEGVMLNVVSGYAPQVGCELEEKERFWSELDEVIESIPTGERVVIGADFNGHVGEGNTGDEEVMGKFGVKERNLEGQMVVDFAKRMDMGVVNTYFQKREEHRVTYKSGGRRTQVDYILCRRGNLKEISDCKVVVGESVARQHRMVVCRMTLMVCKKKRSKIEMEKKTKWWKLKKEECCEEFRQKLRQALGGQVVLPDDWETTAEVIRETGRKVLGVSSGRRKEDKETWWWNEEVQDSVQRKRLAKKKWDMDRTEENRQEYKELQRRVKREVSKAKQKAYDELYTRLDTREGEKDLYRVLTSEESVQRRWKEYFEELMNEENEREKRVEGVNSVEQKVDKIRKDEVRKALKRMKSGKAVGPDDIPVEVWKCLGEAAVEFLASLFNRVLESERMPEEWRRSVLVPIFKNKGDVQSCSNYRGIKLMSHTMKLWERVVEARLRKVVEICEQQYGFMPRKSTTDAIFALRILMEKYRDGQRELHCVFVDLEKAYDRVPREELWYCMRKSGVAEKYVRVVQDMYERSRTVVRCAVGQTEEFNVEVGLHQGSALSPFLFAIVMDQLSEEVRQESPWTMMFADDIVICSESREQVEENLERWRFALERRGMKVSRSKTEYMCVNEREGSGTVRLQGEEVKKVQEFKYLGSTVQSNGECGKEVKKRVQAGWNGWRKVWGVLCDRKISARIKGKVYRTVVRAAMLYGLETVSLRKRQESELEVAELKMLRGVMASVHESLYFNPMMVNGVVQVNIFGIKDWVTPYKISVLALLYEMNSANKHMELLDRRRLNKLILPLQQGPDVTFEQFLSSVEECCPHIANTIKHRLCSIADRELQDMEQFFAELPSAFTDSEAFKTSVVGLFMRQMLLAYNKLSFSQVYKLYKALQQYCRGGQRPRHDLANDDMELSANEDTLTDITEKSETDTCSLHQSELRNDESCGPLSQKQAEYFLARQAYMLKNDENKAMSPDKLQDELNNILKFNPDLAEVHYVSYLNSMRVQDVFTSTHSLLHYFDRIVLSGGEGKSNGDEGYGRNLRYSVLNMATLHCRFNHYQQADLALQEAIRIAQESNDHVCLQHCLSWLYTLEQMNGCDSAVLTEDSVKMAAYFCLTYLACLGVQSLVQRGALQGFSAPQLLDAQRQTAVLLWKHSLNELIEISLAQSASLWRMYGKSTMSVQQSQLLLNMNSLEPVNFGVQQNNTEPFTITLCHLAQLHADQGLYAAANDIIRHLKQQFPPHTQHAKIWMLCDLNIQFEKAMNDGKYHVAEPHVTAISALNSTEGLYRKAQLLKAINRTSEASKVLQHLQQLCDKNKNTEMIIRVMLATAELHWDSCGYSAALPLLLKALTLARQHNLQRLECKTILHLAYTQLMLGIPEQALLLVCGVLECVLAHGALMDKAKALLLMARCQVALSASASGEHRLTASLLNMEALGGYPSKPSSSRPRLVSLILTVTLCITSLYLLHAKISRNRKHADFYSFQVKDTKGRSVSLEKYRGKVSLVVNVASHSEQTEQNYRDLQELHRALGSTHFTVLAFPCAQYGDTEPGTGRDAEAFARSNYAVTFPFFNLIKIMGSEAEPAFRFLTDSARQIPKWNFWKFLVSAEGQVLRVWKPEESMEEIRSEATALVREIILKKRHEL</sequence>
<dbReference type="FunFam" id="3.40.30.10:FF:000049">
    <property type="entry name" value="Glutathione peroxidase"/>
    <property type="match status" value="1"/>
</dbReference>
<dbReference type="Pfam" id="PF00078">
    <property type="entry name" value="RVT_1"/>
    <property type="match status" value="1"/>
</dbReference>
<keyword evidence="15" id="KW-0802">TPR repeat</keyword>
<dbReference type="InterPro" id="IPR043502">
    <property type="entry name" value="DNA/RNA_pol_sf"/>
</dbReference>
<name>A0AAE0R2V8_9TELE</name>
<dbReference type="Pfam" id="PF21371">
    <property type="entry name" value="Apc5_N"/>
    <property type="match status" value="1"/>
</dbReference>
<dbReference type="PROSITE" id="PS50878">
    <property type="entry name" value="RT_POL"/>
    <property type="match status" value="1"/>
</dbReference>
<evidence type="ECO:0000256" key="7">
    <source>
        <dbReference type="ARBA" id="ARBA00010879"/>
    </source>
</evidence>
<dbReference type="CDD" id="cd09076">
    <property type="entry name" value="L1-EN"/>
    <property type="match status" value="1"/>
</dbReference>
<evidence type="ECO:0000256" key="6">
    <source>
        <dbReference type="ARBA" id="ARBA00007450"/>
    </source>
</evidence>
<dbReference type="PANTHER" id="PTHR12830:SF9">
    <property type="entry name" value="ANAPHASE-PROMOTING COMPLEX SUBUNIT 5"/>
    <property type="match status" value="1"/>
</dbReference>